<dbReference type="OrthoDB" id="8655355at2"/>
<dbReference type="AlphaFoldDB" id="A0A3N0G2K1"/>
<proteinExistence type="predicted"/>
<reference evidence="4 5" key="1">
    <citation type="submission" date="2018-11" db="EMBL/GenBank/DDBJ databases">
        <title>Characterization of surface water Dickeya isolates.</title>
        <authorList>
            <person name="Van Gijsegem F."/>
            <person name="Pedron J."/>
        </authorList>
    </citation>
    <scope>NUCLEOTIDE SEQUENCE [LARGE SCALE GENOMIC DNA]</scope>
    <source>
        <strain evidence="2 5">FVG1-MFV-O17</strain>
        <strain evidence="3 4">FVG10-MFV-A16</strain>
    </source>
</reference>
<evidence type="ECO:0000313" key="5">
    <source>
        <dbReference type="Proteomes" id="UP000276061"/>
    </source>
</evidence>
<dbReference type="NCBIfam" id="TIGR03352">
    <property type="entry name" value="VI_chp_3"/>
    <property type="match status" value="1"/>
</dbReference>
<accession>A0A3N0G2K1</accession>
<organism evidence="2 5">
    <name type="scientific">Dickeya undicola</name>
    <dbReference type="NCBI Taxonomy" id="1577887"/>
    <lineage>
        <taxon>Bacteria</taxon>
        <taxon>Pseudomonadati</taxon>
        <taxon>Pseudomonadota</taxon>
        <taxon>Gammaproteobacteria</taxon>
        <taxon>Enterobacterales</taxon>
        <taxon>Pectobacteriaceae</taxon>
        <taxon>Dickeya</taxon>
    </lineage>
</organism>
<keyword evidence="1" id="KW-0732">Signal</keyword>
<dbReference type="Pfam" id="PF12790">
    <property type="entry name" value="T6SS-SciN"/>
    <property type="match status" value="1"/>
</dbReference>
<evidence type="ECO:0000313" key="4">
    <source>
        <dbReference type="Proteomes" id="UP000271870"/>
    </source>
</evidence>
<feature type="signal peptide" evidence="1">
    <location>
        <begin position="1"/>
        <end position="29"/>
    </location>
</feature>
<keyword evidence="4" id="KW-1185">Reference proteome</keyword>
<evidence type="ECO:0000313" key="2">
    <source>
        <dbReference type="EMBL" id="RNM06380.1"/>
    </source>
</evidence>
<dbReference type="PANTHER" id="PTHR37625">
    <property type="entry name" value="OUTER MEMBRANE LIPOPROTEIN-RELATED"/>
    <property type="match status" value="1"/>
</dbReference>
<sequence>MLRAFMRRTGWLCVLMLLLSGCTTLGKMAKVAANPDIQIGNNDNQPSTVGFSLVAEPDVNPSESGDAAPIEFQLVMLAEDSRLLATDYDQVTTDIEKALAKNYISHQDYTLLPGQFKYLPPVKLDEKVHYIGVIAKYADPDSAEWRKVIKLKNTGRTYQLLVHLRREEVEIKKDQEEE</sequence>
<comment type="caution">
    <text evidence="2">The sequence shown here is derived from an EMBL/GenBank/DDBJ whole genome shotgun (WGS) entry which is preliminary data.</text>
</comment>
<dbReference type="InterPro" id="IPR017734">
    <property type="entry name" value="T6SS_SciN"/>
</dbReference>
<evidence type="ECO:0000313" key="3">
    <source>
        <dbReference type="EMBL" id="RNM21699.1"/>
    </source>
</evidence>
<dbReference type="Gene3D" id="2.60.40.4150">
    <property type="entry name" value="Type VI secretion system, lipoprotein SciN"/>
    <property type="match status" value="1"/>
</dbReference>
<evidence type="ECO:0000256" key="1">
    <source>
        <dbReference type="SAM" id="SignalP"/>
    </source>
</evidence>
<feature type="chain" id="PRO_5018248120" evidence="1">
    <location>
        <begin position="30"/>
        <end position="178"/>
    </location>
</feature>
<dbReference type="RefSeq" id="WP_072025468.1">
    <property type="nucleotide sequence ID" value="NZ_JBPWOM010000031.1"/>
</dbReference>
<dbReference type="InterPro" id="IPR038706">
    <property type="entry name" value="Type_VI_SciN-like_sf"/>
</dbReference>
<dbReference type="EMBL" id="RJLR01000018">
    <property type="protein sequence ID" value="RNM06380.1"/>
    <property type="molecule type" value="Genomic_DNA"/>
</dbReference>
<gene>
    <name evidence="2" type="primary">tssJ</name>
    <name evidence="2" type="ORF">EF878_09770</name>
    <name evidence="3" type="ORF">EFS38_15230</name>
</gene>
<dbReference type="EMBL" id="RJLS01000018">
    <property type="protein sequence ID" value="RNM21699.1"/>
    <property type="molecule type" value="Genomic_DNA"/>
</dbReference>
<dbReference type="PROSITE" id="PS51257">
    <property type="entry name" value="PROKAR_LIPOPROTEIN"/>
    <property type="match status" value="1"/>
</dbReference>
<dbReference type="Proteomes" id="UP000271870">
    <property type="component" value="Unassembled WGS sequence"/>
</dbReference>
<dbReference type="Proteomes" id="UP000276061">
    <property type="component" value="Unassembled WGS sequence"/>
</dbReference>
<name>A0A3N0G2K1_9GAMM</name>
<dbReference type="PANTHER" id="PTHR37625:SF5">
    <property type="entry name" value="LIPOPROTEIN"/>
    <property type="match status" value="1"/>
</dbReference>
<protein>
    <submittedName>
        <fullName evidence="2">Type VI secretion system lipoprotein TssJ</fullName>
    </submittedName>
</protein>
<keyword evidence="2" id="KW-0449">Lipoprotein</keyword>